<gene>
    <name evidence="2" type="ORF">CF15_00280</name>
</gene>
<dbReference type="AlphaFoldDB" id="A0A0V8RTE7"/>
<dbReference type="SUPFAM" id="SSF50447">
    <property type="entry name" value="Translation proteins"/>
    <property type="match status" value="1"/>
</dbReference>
<dbReference type="Proteomes" id="UP000053352">
    <property type="component" value="Unassembled WGS sequence"/>
</dbReference>
<dbReference type="Gene3D" id="2.40.10.230">
    <property type="entry name" value="Probable tRNA pseudouridine synthase domain"/>
    <property type="match status" value="1"/>
</dbReference>
<evidence type="ECO:0000256" key="1">
    <source>
        <dbReference type="SAM" id="MobiDB-lite"/>
    </source>
</evidence>
<evidence type="ECO:0000313" key="2">
    <source>
        <dbReference type="EMBL" id="KSW11345.1"/>
    </source>
</evidence>
<dbReference type="OrthoDB" id="60264at2157"/>
<name>A0A0V8RTE7_PYROC</name>
<dbReference type="InterPro" id="IPR038664">
    <property type="entry name" value="Gar1/Naf1_Cbf5-bd_sf"/>
</dbReference>
<sequence>MLKKLGTVLHRTPNGYIVARLEKEDDTLPPLNTIVYDENVNRVGVLLDVIGSVSSPYAVVKPSSPNVKVEAGTRLYYRPPTPRRGKGRGKPRRKPSGRRAAASPRQKPQARPGRGQRGRQQRGRGGGGGGRPQSRRDRRR</sequence>
<dbReference type="EMBL" id="LNTB01000001">
    <property type="protein sequence ID" value="KSW11345.1"/>
    <property type="molecule type" value="Genomic_DNA"/>
</dbReference>
<dbReference type="RefSeq" id="WP_058370018.1">
    <property type="nucleotide sequence ID" value="NZ_LNTB01000001.1"/>
</dbReference>
<proteinExistence type="predicted"/>
<keyword evidence="3" id="KW-1185">Reference proteome</keyword>
<feature type="compositionally biased region" description="Basic residues" evidence="1">
    <location>
        <begin position="81"/>
        <end position="97"/>
    </location>
</feature>
<evidence type="ECO:0008006" key="4">
    <source>
        <dbReference type="Google" id="ProtNLM"/>
    </source>
</evidence>
<reference evidence="2 3" key="1">
    <citation type="submission" date="2015-11" db="EMBL/GenBank/DDBJ databases">
        <title>Genome sequence of Pyrodictium occultum PL-19, a marine hyperthermophilic archaeon isolated from Volcano, Italy.</title>
        <authorList>
            <person name="Utturkar S."/>
            <person name="Huber H."/>
            <person name="Leptihn S."/>
            <person name="Brown S."/>
            <person name="Stetter K.O."/>
            <person name="Podar M."/>
        </authorList>
    </citation>
    <scope>NUCLEOTIDE SEQUENCE [LARGE SCALE GENOMIC DNA]</scope>
    <source>
        <strain evidence="2 3">PL-19</strain>
    </source>
</reference>
<feature type="compositionally biased region" description="Low complexity" evidence="1">
    <location>
        <begin position="98"/>
        <end position="113"/>
    </location>
</feature>
<dbReference type="InterPro" id="IPR009000">
    <property type="entry name" value="Transl_B-barrel_sf"/>
</dbReference>
<dbReference type="GO" id="GO:0001522">
    <property type="term" value="P:pseudouridine synthesis"/>
    <property type="evidence" value="ECO:0007669"/>
    <property type="project" value="InterPro"/>
</dbReference>
<evidence type="ECO:0000313" key="3">
    <source>
        <dbReference type="Proteomes" id="UP000053352"/>
    </source>
</evidence>
<feature type="region of interest" description="Disordered" evidence="1">
    <location>
        <begin position="70"/>
        <end position="140"/>
    </location>
</feature>
<accession>A0A0V8RTE7</accession>
<organism evidence="2 3">
    <name type="scientific">Pyrodictium occultum</name>
    <dbReference type="NCBI Taxonomy" id="2309"/>
    <lineage>
        <taxon>Archaea</taxon>
        <taxon>Thermoproteota</taxon>
        <taxon>Thermoprotei</taxon>
        <taxon>Desulfurococcales</taxon>
        <taxon>Pyrodictiaceae</taxon>
        <taxon>Pyrodictium</taxon>
    </lineage>
</organism>
<dbReference type="Pfam" id="PF04410">
    <property type="entry name" value="Gar1"/>
    <property type="match status" value="1"/>
</dbReference>
<dbReference type="InterPro" id="IPR007504">
    <property type="entry name" value="H/ACA_rnp_Gar1/Naf1"/>
</dbReference>
<comment type="caution">
    <text evidence="2">The sequence shown here is derived from an EMBL/GenBank/DDBJ whole genome shotgun (WGS) entry which is preliminary data.</text>
</comment>
<protein>
    <recommendedName>
        <fullName evidence="4">H/ACA RNA-protein complex protein Gar1</fullName>
    </recommendedName>
</protein>
<dbReference type="STRING" id="2309.CF15_00280"/>
<dbReference type="GO" id="GO:0042254">
    <property type="term" value="P:ribosome biogenesis"/>
    <property type="evidence" value="ECO:0007669"/>
    <property type="project" value="InterPro"/>
</dbReference>